<protein>
    <submittedName>
        <fullName evidence="1">Uncharacterized protein</fullName>
    </submittedName>
</protein>
<name>A0A6J7WBQ6_9CAUD</name>
<reference evidence="1" key="1">
    <citation type="submission" date="2020-05" db="EMBL/GenBank/DDBJ databases">
        <authorList>
            <person name="Chiriac C."/>
            <person name="Salcher M."/>
            <person name="Ghai R."/>
            <person name="Kavagutti S V."/>
        </authorList>
    </citation>
    <scope>NUCLEOTIDE SEQUENCE</scope>
</reference>
<accession>A0A6J7WBQ6</accession>
<gene>
    <name evidence="1" type="ORF">UFOVP155_8</name>
</gene>
<proteinExistence type="predicted"/>
<dbReference type="EMBL" id="LR798203">
    <property type="protein sequence ID" value="CAB5170197.1"/>
    <property type="molecule type" value="Genomic_DNA"/>
</dbReference>
<evidence type="ECO:0000313" key="1">
    <source>
        <dbReference type="EMBL" id="CAB5170197.1"/>
    </source>
</evidence>
<sequence>MKVEFLLQVLRNRLEADASGLLTFNRSLVHDMLAEFGRQQSDLFEMREALKKYACDCSDPCGEEFQLEDFCGYKARQLTGNEHELGIDGLGDA</sequence>
<organism evidence="1">
    <name type="scientific">uncultured Caudovirales phage</name>
    <dbReference type="NCBI Taxonomy" id="2100421"/>
    <lineage>
        <taxon>Viruses</taxon>
        <taxon>Duplodnaviria</taxon>
        <taxon>Heunggongvirae</taxon>
        <taxon>Uroviricota</taxon>
        <taxon>Caudoviricetes</taxon>
        <taxon>Peduoviridae</taxon>
        <taxon>Maltschvirus</taxon>
        <taxon>Maltschvirus maltsch</taxon>
    </lineage>
</organism>